<evidence type="ECO:0000256" key="6">
    <source>
        <dbReference type="ARBA" id="ARBA00022989"/>
    </source>
</evidence>
<comment type="subcellular location">
    <subcellularLocation>
        <location evidence="1 13">Cell membrane</location>
        <topology evidence="1 13">Multi-pass membrane protein</topology>
    </subcellularLocation>
</comment>
<keyword evidence="8" id="KW-0921">Nickel transport</keyword>
<evidence type="ECO:0000256" key="13">
    <source>
        <dbReference type="RuleBase" id="RU363032"/>
    </source>
</evidence>
<evidence type="ECO:0000256" key="9">
    <source>
        <dbReference type="ARBA" id="ARBA00023136"/>
    </source>
</evidence>
<dbReference type="AlphaFoldDB" id="E6MH89"/>
<gene>
    <name evidence="15" type="ORF">HMP0721_1374</name>
</gene>
<dbReference type="STRING" id="887929.HMP0721_1374"/>
<evidence type="ECO:0000259" key="14">
    <source>
        <dbReference type="PROSITE" id="PS50928"/>
    </source>
</evidence>
<dbReference type="PANTHER" id="PTHR43163">
    <property type="entry name" value="DIPEPTIDE TRANSPORT SYSTEM PERMEASE PROTEIN DPPB-RELATED"/>
    <property type="match status" value="1"/>
</dbReference>
<sequence length="312" mass="34272">MNRSFLGGRLLQIVIVLFGVSLITFALTYLSPGDPAVSSFTSQGISPTKTQVAERRRDMGLDQPFIKQYGKWLAGICRGDFGISYSRNEPVTAVLLSRLMPTLGLALLALAFMLAIAIPEGTCAAVHEHGWPDHLLRGITFLGISIPNFWFGMILMFVLGLKLHLLPILSSSAGFSSMIMPALTLAFAMSAKYARQVRTAVLEELGQDYIVGARARGLSERQILWRHVLPNAMLPLVTMLGLSLGSLLGGTAVVEVLFAYPGLGNLAVEAIENYDYPLVQGYVLWIALIYMVINFVVDMTYHRLDPRVRLRG</sequence>
<dbReference type="HOGENOM" id="CLU_036879_0_2_9"/>
<dbReference type="Pfam" id="PF00528">
    <property type="entry name" value="BPD_transp_1"/>
    <property type="match status" value="1"/>
</dbReference>
<dbReference type="InterPro" id="IPR035906">
    <property type="entry name" value="MetI-like_sf"/>
</dbReference>
<comment type="caution">
    <text evidence="15">The sequence shown here is derived from an EMBL/GenBank/DDBJ whole genome shotgun (WGS) entry which is preliminary data.</text>
</comment>
<keyword evidence="2 13" id="KW-0813">Transport</keyword>
<keyword evidence="6 13" id="KW-1133">Transmembrane helix</keyword>
<comment type="subunit">
    <text evidence="11">The complex is composed of two ATP-binding proteins (NikD and NikE), two transmembrane proteins (NikB and NikC) and a solute-binding protein (NikA).</text>
</comment>
<keyword evidence="5 13" id="KW-0812">Transmembrane</keyword>
<evidence type="ECO:0000256" key="12">
    <source>
        <dbReference type="ARBA" id="ARBA00044774"/>
    </source>
</evidence>
<evidence type="ECO:0000256" key="7">
    <source>
        <dbReference type="ARBA" id="ARBA00023065"/>
    </source>
</evidence>
<name>E6MH89_9FIRM</name>
<dbReference type="InterPro" id="IPR045621">
    <property type="entry name" value="BPD_transp_1_N"/>
</dbReference>
<organism evidence="15 16">
    <name type="scientific">Pseudoramibacter alactolyticus ATCC 23263</name>
    <dbReference type="NCBI Taxonomy" id="887929"/>
    <lineage>
        <taxon>Bacteria</taxon>
        <taxon>Bacillati</taxon>
        <taxon>Bacillota</taxon>
        <taxon>Clostridia</taxon>
        <taxon>Eubacteriales</taxon>
        <taxon>Eubacteriaceae</taxon>
        <taxon>Pseudoramibacter</taxon>
    </lineage>
</organism>
<feature type="domain" description="ABC transmembrane type-1" evidence="14">
    <location>
        <begin position="99"/>
        <end position="301"/>
    </location>
</feature>
<evidence type="ECO:0000313" key="15">
    <source>
        <dbReference type="EMBL" id="EFV01979.1"/>
    </source>
</evidence>
<keyword evidence="4" id="KW-0533">Nickel</keyword>
<dbReference type="eggNOG" id="COG0601">
    <property type="taxonomic scope" value="Bacteria"/>
</dbReference>
<evidence type="ECO:0000256" key="10">
    <source>
        <dbReference type="ARBA" id="ARBA00024202"/>
    </source>
</evidence>
<feature type="transmembrane region" description="Helical" evidence="13">
    <location>
        <begin position="12"/>
        <end position="30"/>
    </location>
</feature>
<keyword evidence="7" id="KW-0406">Ion transport</keyword>
<feature type="transmembrane region" description="Helical" evidence="13">
    <location>
        <begin position="139"/>
        <end position="159"/>
    </location>
</feature>
<accession>E6MH89</accession>
<dbReference type="OrthoDB" id="9789439at2"/>
<reference evidence="15 16" key="1">
    <citation type="submission" date="2010-12" db="EMBL/GenBank/DDBJ databases">
        <authorList>
            <person name="Muzny D."/>
            <person name="Qin X."/>
            <person name="Deng J."/>
            <person name="Jiang H."/>
            <person name="Liu Y."/>
            <person name="Qu J."/>
            <person name="Song X.-Z."/>
            <person name="Zhang L."/>
            <person name="Thornton R."/>
            <person name="Coyle M."/>
            <person name="Francisco L."/>
            <person name="Jackson L."/>
            <person name="Javaid M."/>
            <person name="Korchina V."/>
            <person name="Kovar C."/>
            <person name="Mata R."/>
            <person name="Mathew T."/>
            <person name="Ngo R."/>
            <person name="Nguyen L."/>
            <person name="Nguyen N."/>
            <person name="Okwuonu G."/>
            <person name="Ongeri F."/>
            <person name="Pham C."/>
            <person name="Simmons D."/>
            <person name="Wilczek-Boney K."/>
            <person name="Hale W."/>
            <person name="Jakkamsetti A."/>
            <person name="Pham P."/>
            <person name="Ruth R."/>
            <person name="San Lucas F."/>
            <person name="Warren J."/>
            <person name="Zhang J."/>
            <person name="Zhao Z."/>
            <person name="Zhou C."/>
            <person name="Zhu D."/>
            <person name="Lee S."/>
            <person name="Bess C."/>
            <person name="Blankenburg K."/>
            <person name="Forbes L."/>
            <person name="Fu Q."/>
            <person name="Gubbala S."/>
            <person name="Hirani K."/>
            <person name="Jayaseelan J.C."/>
            <person name="Lara F."/>
            <person name="Munidasa M."/>
            <person name="Palculict T."/>
            <person name="Patil S."/>
            <person name="Pu L.-L."/>
            <person name="Saada N."/>
            <person name="Tang L."/>
            <person name="Weissenberger G."/>
            <person name="Zhu Y."/>
            <person name="Hemphill L."/>
            <person name="Shang Y."/>
            <person name="Youmans B."/>
            <person name="Ayvaz T."/>
            <person name="Ross M."/>
            <person name="Santibanez J."/>
            <person name="Aqrawi P."/>
            <person name="Gross S."/>
            <person name="Joshi V."/>
            <person name="Fowler G."/>
            <person name="Nazareth L."/>
            <person name="Reid J."/>
            <person name="Worley K."/>
            <person name="Petrosino J."/>
            <person name="Highlander S."/>
            <person name="Gibbs R."/>
        </authorList>
    </citation>
    <scope>NUCLEOTIDE SEQUENCE [LARGE SCALE GENOMIC DNA]</scope>
    <source>
        <strain evidence="15 16">ATCC 23263</strain>
    </source>
</reference>
<dbReference type="NCBIfam" id="NF045470">
    <property type="entry name" value="Opp2B"/>
    <property type="match status" value="1"/>
</dbReference>
<dbReference type="InterPro" id="IPR050045">
    <property type="entry name" value="Opp2B"/>
</dbReference>
<feature type="transmembrane region" description="Helical" evidence="13">
    <location>
        <begin position="99"/>
        <end position="118"/>
    </location>
</feature>
<evidence type="ECO:0000313" key="16">
    <source>
        <dbReference type="Proteomes" id="UP000004754"/>
    </source>
</evidence>
<dbReference type="GO" id="GO:0005886">
    <property type="term" value="C:plasma membrane"/>
    <property type="evidence" value="ECO:0007669"/>
    <property type="project" value="UniProtKB-SubCell"/>
</dbReference>
<comment type="similarity">
    <text evidence="10">Belongs to the binding-protein-dependent transport system permease family. OppBC subfamily.</text>
</comment>
<evidence type="ECO:0000256" key="4">
    <source>
        <dbReference type="ARBA" id="ARBA00022596"/>
    </source>
</evidence>
<evidence type="ECO:0000256" key="5">
    <source>
        <dbReference type="ARBA" id="ARBA00022692"/>
    </source>
</evidence>
<evidence type="ECO:0000256" key="1">
    <source>
        <dbReference type="ARBA" id="ARBA00004651"/>
    </source>
</evidence>
<keyword evidence="9 13" id="KW-0472">Membrane</keyword>
<dbReference type="SUPFAM" id="SSF161098">
    <property type="entry name" value="MetI-like"/>
    <property type="match status" value="1"/>
</dbReference>
<dbReference type="CDD" id="cd06261">
    <property type="entry name" value="TM_PBP2"/>
    <property type="match status" value="1"/>
</dbReference>
<dbReference type="Proteomes" id="UP000004754">
    <property type="component" value="Unassembled WGS sequence"/>
</dbReference>
<feature type="transmembrane region" description="Helical" evidence="13">
    <location>
        <begin position="236"/>
        <end position="262"/>
    </location>
</feature>
<dbReference type="RefSeq" id="WP_006598796.1">
    <property type="nucleotide sequence ID" value="NZ_GL622359.1"/>
</dbReference>
<proteinExistence type="inferred from homology"/>
<dbReference type="EMBL" id="AEQN01000016">
    <property type="protein sequence ID" value="EFV01979.1"/>
    <property type="molecule type" value="Genomic_DNA"/>
</dbReference>
<keyword evidence="3" id="KW-1003">Cell membrane</keyword>
<dbReference type="PROSITE" id="PS50928">
    <property type="entry name" value="ABC_TM1"/>
    <property type="match status" value="1"/>
</dbReference>
<keyword evidence="16" id="KW-1185">Reference proteome</keyword>
<feature type="transmembrane region" description="Helical" evidence="13">
    <location>
        <begin position="165"/>
        <end position="188"/>
    </location>
</feature>
<dbReference type="Gene3D" id="1.10.3720.10">
    <property type="entry name" value="MetI-like"/>
    <property type="match status" value="1"/>
</dbReference>
<feature type="transmembrane region" description="Helical" evidence="13">
    <location>
        <begin position="282"/>
        <end position="301"/>
    </location>
</feature>
<evidence type="ECO:0000256" key="11">
    <source>
        <dbReference type="ARBA" id="ARBA00038669"/>
    </source>
</evidence>
<dbReference type="GO" id="GO:0015099">
    <property type="term" value="F:nickel cation transmembrane transporter activity"/>
    <property type="evidence" value="ECO:0007669"/>
    <property type="project" value="InterPro"/>
</dbReference>
<dbReference type="Pfam" id="PF19300">
    <property type="entry name" value="BPD_transp_1_N"/>
    <property type="match status" value="1"/>
</dbReference>
<dbReference type="PANTHER" id="PTHR43163:SF6">
    <property type="entry name" value="DIPEPTIDE TRANSPORT SYSTEM PERMEASE PROTEIN DPPB-RELATED"/>
    <property type="match status" value="1"/>
</dbReference>
<protein>
    <recommendedName>
        <fullName evidence="12">Nickel import system permease protein NikB</fullName>
    </recommendedName>
</protein>
<evidence type="ECO:0000256" key="2">
    <source>
        <dbReference type="ARBA" id="ARBA00022448"/>
    </source>
</evidence>
<dbReference type="InterPro" id="IPR000515">
    <property type="entry name" value="MetI-like"/>
</dbReference>
<evidence type="ECO:0000256" key="8">
    <source>
        <dbReference type="ARBA" id="ARBA00023112"/>
    </source>
</evidence>
<evidence type="ECO:0000256" key="3">
    <source>
        <dbReference type="ARBA" id="ARBA00022475"/>
    </source>
</evidence>